<dbReference type="SUPFAM" id="SSF56281">
    <property type="entry name" value="Metallo-hydrolase/oxidoreductase"/>
    <property type="match status" value="1"/>
</dbReference>
<evidence type="ECO:0000256" key="2">
    <source>
        <dbReference type="ARBA" id="ARBA00022723"/>
    </source>
</evidence>
<comment type="caution">
    <text evidence="7">The sequence shown here is derived from an EMBL/GenBank/DDBJ whole genome shotgun (WGS) entry which is preliminary data.</text>
</comment>
<dbReference type="RefSeq" id="WP_106510930.1">
    <property type="nucleotide sequence ID" value="NZ_PXYI01000001.1"/>
</dbReference>
<name>A0A2P7QY64_9SPHN</name>
<dbReference type="SMART" id="SM00849">
    <property type="entry name" value="Lactamase_B"/>
    <property type="match status" value="1"/>
</dbReference>
<evidence type="ECO:0000313" key="7">
    <source>
        <dbReference type="EMBL" id="PSJ42912.1"/>
    </source>
</evidence>
<keyword evidence="2" id="KW-0479">Metal-binding</keyword>
<accession>A0A2P7QY64</accession>
<dbReference type="GO" id="GO:0046872">
    <property type="term" value="F:metal ion binding"/>
    <property type="evidence" value="ECO:0007669"/>
    <property type="project" value="UniProtKB-KW"/>
</dbReference>
<dbReference type="EMBL" id="PXYI01000001">
    <property type="protein sequence ID" value="PSJ42912.1"/>
    <property type="molecule type" value="Genomic_DNA"/>
</dbReference>
<dbReference type="GO" id="GO:0016787">
    <property type="term" value="F:hydrolase activity"/>
    <property type="evidence" value="ECO:0007669"/>
    <property type="project" value="UniProtKB-KW"/>
</dbReference>
<dbReference type="CDD" id="cd07720">
    <property type="entry name" value="OPHC2-like_MBL-fold"/>
    <property type="match status" value="1"/>
</dbReference>
<keyword evidence="3 7" id="KW-0378">Hydrolase</keyword>
<dbReference type="InterPro" id="IPR051013">
    <property type="entry name" value="MBL_superfamily_lactonases"/>
</dbReference>
<dbReference type="Pfam" id="PF00753">
    <property type="entry name" value="Lactamase_B"/>
    <property type="match status" value="1"/>
</dbReference>
<keyword evidence="8" id="KW-1185">Reference proteome</keyword>
<dbReference type="AlphaFoldDB" id="A0A2P7QY64"/>
<gene>
    <name evidence="7" type="ORF">C7I55_00370</name>
</gene>
<keyword evidence="5" id="KW-0732">Signal</keyword>
<evidence type="ECO:0000256" key="1">
    <source>
        <dbReference type="ARBA" id="ARBA00007749"/>
    </source>
</evidence>
<dbReference type="OrthoDB" id="9773738at2"/>
<protein>
    <submittedName>
        <fullName evidence="7">MBL fold metallo-hydrolase</fullName>
    </submittedName>
</protein>
<evidence type="ECO:0000256" key="3">
    <source>
        <dbReference type="ARBA" id="ARBA00022801"/>
    </source>
</evidence>
<proteinExistence type="inferred from homology"/>
<dbReference type="PANTHER" id="PTHR42978:SF6">
    <property type="entry name" value="QUORUM-QUENCHING LACTONASE YTNP-RELATED"/>
    <property type="match status" value="1"/>
</dbReference>
<feature type="signal peptide" evidence="5">
    <location>
        <begin position="1"/>
        <end position="22"/>
    </location>
</feature>
<dbReference type="InterPro" id="IPR001279">
    <property type="entry name" value="Metallo-B-lactamas"/>
</dbReference>
<feature type="chain" id="PRO_5015195846" evidence="5">
    <location>
        <begin position="23"/>
        <end position="322"/>
    </location>
</feature>
<sequence>MIKMLVATLGALALAGSAVGWSAPPSPPLSGHADFARFKVGRFDVFSLRDGTVPLDVHPLLKGIAHTVIDARLRAAGKPNPVPVSINAFLVDTGSRQVLIDAGAGALFGTQGGRLLHSLAAAGYSPADIDDILLTHIHADHSGGIAIGGRRLFPNAVVHVGAQDIALFLDREGDPGLESFHFEQARQTIGLYRAAGKLATFRGGTPLLPGVTALPTPGHTPGHAFYRVESDGQSIEFWGDIVHIGPVQLAHPPVTITYDVRQDLAREQRHRQFDRAVRERRLLAAPHLDFPGVGTLHRRGPGYDWLPAEALATKAGGRRGEL</sequence>
<evidence type="ECO:0000259" key="6">
    <source>
        <dbReference type="SMART" id="SM00849"/>
    </source>
</evidence>
<dbReference type="Gene3D" id="3.60.15.10">
    <property type="entry name" value="Ribonuclease Z/Hydroxyacylglutathione hydrolase-like"/>
    <property type="match status" value="1"/>
</dbReference>
<keyword evidence="4" id="KW-0862">Zinc</keyword>
<dbReference type="InterPro" id="IPR036866">
    <property type="entry name" value="RibonucZ/Hydroxyglut_hydro"/>
</dbReference>
<comment type="similarity">
    <text evidence="1">Belongs to the metallo-beta-lactamase superfamily.</text>
</comment>
<reference evidence="7 8" key="1">
    <citation type="submission" date="2018-03" db="EMBL/GenBank/DDBJ databases">
        <title>The draft genome of Sphingosinicella sp. GL-C-18.</title>
        <authorList>
            <person name="Liu L."/>
            <person name="Li L."/>
            <person name="Liang L."/>
            <person name="Zhang X."/>
            <person name="Wang T."/>
        </authorList>
    </citation>
    <scope>NUCLEOTIDE SEQUENCE [LARGE SCALE GENOMIC DNA]</scope>
    <source>
        <strain evidence="7 8">GL-C-18</strain>
    </source>
</reference>
<feature type="domain" description="Metallo-beta-lactamase" evidence="6">
    <location>
        <begin position="85"/>
        <end position="287"/>
    </location>
</feature>
<evidence type="ECO:0000313" key="8">
    <source>
        <dbReference type="Proteomes" id="UP000241167"/>
    </source>
</evidence>
<evidence type="ECO:0000256" key="4">
    <source>
        <dbReference type="ARBA" id="ARBA00022833"/>
    </source>
</evidence>
<evidence type="ECO:0000256" key="5">
    <source>
        <dbReference type="SAM" id="SignalP"/>
    </source>
</evidence>
<dbReference type="Proteomes" id="UP000241167">
    <property type="component" value="Unassembled WGS sequence"/>
</dbReference>
<dbReference type="PANTHER" id="PTHR42978">
    <property type="entry name" value="QUORUM-QUENCHING LACTONASE YTNP-RELATED-RELATED"/>
    <property type="match status" value="1"/>
</dbReference>
<organism evidence="7 8">
    <name type="scientific">Allosphingosinicella deserti</name>
    <dbReference type="NCBI Taxonomy" id="2116704"/>
    <lineage>
        <taxon>Bacteria</taxon>
        <taxon>Pseudomonadati</taxon>
        <taxon>Pseudomonadota</taxon>
        <taxon>Alphaproteobacteria</taxon>
        <taxon>Sphingomonadales</taxon>
        <taxon>Sphingomonadaceae</taxon>
        <taxon>Allosphingosinicella</taxon>
    </lineage>
</organism>